<dbReference type="Proteomes" id="UP000241421">
    <property type="component" value="Unassembled WGS sequence"/>
</dbReference>
<reference evidence="2 3" key="1">
    <citation type="submission" date="2018-04" db="EMBL/GenBank/DDBJ databases">
        <title>Massilia violaceinigra sp. nov., a novel purple-pigmented bacterium isolated from Tianshan glacier, Xinjiang, China.</title>
        <authorList>
            <person name="Wang H."/>
        </authorList>
    </citation>
    <scope>NUCLEOTIDE SEQUENCE [LARGE SCALE GENOMIC DNA]</scope>
    <source>
        <strain evidence="2 3">B448-2</strain>
    </source>
</reference>
<evidence type="ECO:0000256" key="1">
    <source>
        <dbReference type="SAM" id="MobiDB-lite"/>
    </source>
</evidence>
<evidence type="ECO:0000313" key="3">
    <source>
        <dbReference type="Proteomes" id="UP000241421"/>
    </source>
</evidence>
<accession>A0A2U2HNE2</accession>
<dbReference type="AlphaFoldDB" id="A0A2U2HNE2"/>
<evidence type="ECO:0000313" key="2">
    <source>
        <dbReference type="EMBL" id="PWF49031.1"/>
    </source>
</evidence>
<feature type="region of interest" description="Disordered" evidence="1">
    <location>
        <begin position="138"/>
        <end position="161"/>
    </location>
</feature>
<dbReference type="EMBL" id="PXWF02000121">
    <property type="protein sequence ID" value="PWF49031.1"/>
    <property type="molecule type" value="Genomic_DNA"/>
</dbReference>
<sequence>MKRHHPAVYAEIPISQHIHKQISLASVRSFFEKEDWEIVTEAVEEWIWRHEPDALPKSANSGYQWKQLFLPDGTLLRTVFNGKNHHGLVEGDAILYEGRAVSPSGFANAVGGIRRNAWTSIWIRFPNTTEWKLAETLRTRQRSRGERKAPVAAKPAPLPTPRAPLAAPAIEQGHHAFAAHEVRQPQHPADAGTPKAGMPEGGTADARTAEAGTAEVGTPNAGMAEGGTAEARMAEAGIAEADIAEAGTPEAGMAKADIAEVGTPEAGMAEAGKPESGANLSAPSARRVQRVRRLRGRTRRISAPLSENKPVSIDDVVDALRRAAGAVVEWLRLGPI</sequence>
<dbReference type="RefSeq" id="WP_106757117.1">
    <property type="nucleotide sequence ID" value="NZ_PXWF02000121.1"/>
</dbReference>
<comment type="caution">
    <text evidence="2">The sequence shown here is derived from an EMBL/GenBank/DDBJ whole genome shotgun (WGS) entry which is preliminary data.</text>
</comment>
<proteinExistence type="predicted"/>
<feature type="compositionally biased region" description="Basic and acidic residues" evidence="1">
    <location>
        <begin position="138"/>
        <end position="149"/>
    </location>
</feature>
<dbReference type="OrthoDB" id="8565989at2"/>
<keyword evidence="3" id="KW-1185">Reference proteome</keyword>
<name>A0A2U2HNE2_9BURK</name>
<gene>
    <name evidence="2" type="ORF">C7C56_009100</name>
</gene>
<organism evidence="2 3">
    <name type="scientific">Massilia glaciei</name>
    <dbReference type="NCBI Taxonomy" id="1524097"/>
    <lineage>
        <taxon>Bacteria</taxon>
        <taxon>Pseudomonadati</taxon>
        <taxon>Pseudomonadota</taxon>
        <taxon>Betaproteobacteria</taxon>
        <taxon>Burkholderiales</taxon>
        <taxon>Oxalobacteraceae</taxon>
        <taxon>Telluria group</taxon>
        <taxon>Massilia</taxon>
    </lineage>
</organism>
<protein>
    <submittedName>
        <fullName evidence="2">Uncharacterized protein</fullName>
    </submittedName>
</protein>
<feature type="region of interest" description="Disordered" evidence="1">
    <location>
        <begin position="267"/>
        <end position="287"/>
    </location>
</feature>
<feature type="region of interest" description="Disordered" evidence="1">
    <location>
        <begin position="181"/>
        <end position="211"/>
    </location>
</feature>